<keyword evidence="4" id="KW-1185">Reference proteome</keyword>
<dbReference type="Proteomes" id="UP001150925">
    <property type="component" value="Unassembled WGS sequence"/>
</dbReference>
<protein>
    <recommendedName>
        <fullName evidence="5">2-dehydropantoate 2-reductase</fullName>
    </recommendedName>
</protein>
<dbReference type="SUPFAM" id="SSF48179">
    <property type="entry name" value="6-phosphogluconate dehydrogenase C-terminal domain-like"/>
    <property type="match status" value="1"/>
</dbReference>
<dbReference type="OrthoDB" id="3609at2759"/>
<dbReference type="EMBL" id="JANBPY010003051">
    <property type="protein sequence ID" value="KAJ1952883.1"/>
    <property type="molecule type" value="Genomic_DNA"/>
</dbReference>
<reference evidence="3" key="1">
    <citation type="submission" date="2022-07" db="EMBL/GenBank/DDBJ databases">
        <title>Phylogenomic reconstructions and comparative analyses of Kickxellomycotina fungi.</title>
        <authorList>
            <person name="Reynolds N.K."/>
            <person name="Stajich J.E."/>
            <person name="Barry K."/>
            <person name="Grigoriev I.V."/>
            <person name="Crous P."/>
            <person name="Smith M.E."/>
        </authorList>
    </citation>
    <scope>NUCLEOTIDE SEQUENCE</scope>
    <source>
        <strain evidence="3">RSA 1196</strain>
    </source>
</reference>
<dbReference type="InterPro" id="IPR051402">
    <property type="entry name" value="KPR-Related"/>
</dbReference>
<dbReference type="GO" id="GO:0005737">
    <property type="term" value="C:cytoplasm"/>
    <property type="evidence" value="ECO:0007669"/>
    <property type="project" value="TreeGrafter"/>
</dbReference>
<gene>
    <name evidence="3" type="ORF">IWQ62_006120</name>
</gene>
<feature type="domain" description="Ketopantoate reductase N-terminal" evidence="1">
    <location>
        <begin position="9"/>
        <end position="95"/>
    </location>
</feature>
<evidence type="ECO:0000259" key="2">
    <source>
        <dbReference type="Pfam" id="PF08546"/>
    </source>
</evidence>
<evidence type="ECO:0008006" key="5">
    <source>
        <dbReference type="Google" id="ProtNLM"/>
    </source>
</evidence>
<name>A0A9W8E3X0_9FUNG</name>
<dbReference type="PANTHER" id="PTHR21708">
    <property type="entry name" value="PROBABLE 2-DEHYDROPANTOATE 2-REDUCTASE"/>
    <property type="match status" value="1"/>
</dbReference>
<organism evidence="3 4">
    <name type="scientific">Dispira parvispora</name>
    <dbReference type="NCBI Taxonomy" id="1520584"/>
    <lineage>
        <taxon>Eukaryota</taxon>
        <taxon>Fungi</taxon>
        <taxon>Fungi incertae sedis</taxon>
        <taxon>Zoopagomycota</taxon>
        <taxon>Kickxellomycotina</taxon>
        <taxon>Dimargaritomycetes</taxon>
        <taxon>Dimargaritales</taxon>
        <taxon>Dimargaritaceae</taxon>
        <taxon>Dispira</taxon>
    </lineage>
</organism>
<feature type="non-terminal residue" evidence="3">
    <location>
        <position position="1"/>
    </location>
</feature>
<evidence type="ECO:0000259" key="1">
    <source>
        <dbReference type="Pfam" id="PF02558"/>
    </source>
</evidence>
<comment type="caution">
    <text evidence="3">The sequence shown here is derived from an EMBL/GenBank/DDBJ whole genome shotgun (WGS) entry which is preliminary data.</text>
</comment>
<proteinExistence type="predicted"/>
<dbReference type="InterPro" id="IPR008927">
    <property type="entry name" value="6-PGluconate_DH-like_C_sf"/>
</dbReference>
<sequence>VRTVDEAVVQGTHYDYILVCTKAFPSKIDTSQLIYPAVQDGTTIVLVQNGIGVEDRVIEAFPHNTVIPAVIYVTTEQVDSGVIENFLPMRMIVGCNQIMTLNSSERDIRLAQDQRTAGVFADLLNRADVVTTLTDNIQGYRWLKTVWNASFNTVSVVAGECNTHELLDDPALRELVLEMQREIWAIGVAVTGQPLPIMEKSESPESIIKATREGQPPYKPSMLQDYLNHYPMEHEVILKNPITSARQHQIPVPRCETVYAILRMLSYKQEQADLKNQAAANTS</sequence>
<accession>A0A9W8E3X0</accession>
<dbReference type="Gene3D" id="1.10.1040.10">
    <property type="entry name" value="N-(1-d-carboxylethyl)-l-norvaline Dehydrogenase, domain 2"/>
    <property type="match status" value="1"/>
</dbReference>
<feature type="domain" description="Ketopantoate reductase C-terminal" evidence="2">
    <location>
        <begin position="136"/>
        <end position="265"/>
    </location>
</feature>
<dbReference type="Gene3D" id="3.40.50.720">
    <property type="entry name" value="NAD(P)-binding Rossmann-like Domain"/>
    <property type="match status" value="1"/>
</dbReference>
<evidence type="ECO:0000313" key="4">
    <source>
        <dbReference type="Proteomes" id="UP001150925"/>
    </source>
</evidence>
<dbReference type="InterPro" id="IPR013328">
    <property type="entry name" value="6PGD_dom2"/>
</dbReference>
<dbReference type="PANTHER" id="PTHR21708:SF26">
    <property type="entry name" value="2-DEHYDROPANTOATE 2-REDUCTASE"/>
    <property type="match status" value="1"/>
</dbReference>
<dbReference type="InterPro" id="IPR013752">
    <property type="entry name" value="KPA_reductase"/>
</dbReference>
<dbReference type="AlphaFoldDB" id="A0A9W8E3X0"/>
<dbReference type="InterPro" id="IPR013332">
    <property type="entry name" value="KPR_N"/>
</dbReference>
<dbReference type="FunFam" id="1.10.1040.10:FF:000017">
    <property type="entry name" value="2-dehydropantoate 2-reductase"/>
    <property type="match status" value="1"/>
</dbReference>
<dbReference type="Pfam" id="PF08546">
    <property type="entry name" value="ApbA_C"/>
    <property type="match status" value="1"/>
</dbReference>
<evidence type="ECO:0000313" key="3">
    <source>
        <dbReference type="EMBL" id="KAJ1952883.1"/>
    </source>
</evidence>
<dbReference type="Pfam" id="PF02558">
    <property type="entry name" value="ApbA"/>
    <property type="match status" value="1"/>
</dbReference>